<evidence type="ECO:0000313" key="1">
    <source>
        <dbReference type="EMBL" id="MBB6005539.1"/>
    </source>
</evidence>
<keyword evidence="2" id="KW-1185">Reference proteome</keyword>
<dbReference type="EMBL" id="JACHKT010000049">
    <property type="protein sequence ID" value="MBB6005539.1"/>
    <property type="molecule type" value="Genomic_DNA"/>
</dbReference>
<accession>A0A841EVU3</accession>
<dbReference type="AlphaFoldDB" id="A0A841EVU3"/>
<comment type="caution">
    <text evidence="1">The sequence shown here is derived from an EMBL/GenBank/DDBJ whole genome shotgun (WGS) entry which is preliminary data.</text>
</comment>
<dbReference type="RefSeq" id="WP_184137456.1">
    <property type="nucleotide sequence ID" value="NZ_JACHKT010000049.1"/>
</dbReference>
<proteinExistence type="predicted"/>
<name>A0A841EVU3_9BACT</name>
<reference evidence="1 2" key="1">
    <citation type="submission" date="2020-08" db="EMBL/GenBank/DDBJ databases">
        <title>Functional genomics of gut bacteria from endangered species of beetles.</title>
        <authorList>
            <person name="Carlos-Shanley C."/>
        </authorList>
    </citation>
    <scope>NUCLEOTIDE SEQUENCE [LARGE SCALE GENOMIC DNA]</scope>
    <source>
        <strain evidence="1 2">S00070</strain>
    </source>
</reference>
<gene>
    <name evidence="1" type="ORF">HNP25_004213</name>
</gene>
<evidence type="ECO:0000313" key="2">
    <source>
        <dbReference type="Proteomes" id="UP000524404"/>
    </source>
</evidence>
<sequence>MLRFLGIIIFFFTIQSSVGQTIVCPTEIPYYIIQRKSPYITLPDSLGGKDVKGFAGFKITLYSGKLKQITLLKLKLSGKVNISYSGGNDLKDSIINKYEVFLKHCVHDIKIVKTDKRKAPKIYNIMFLSRF</sequence>
<dbReference type="Proteomes" id="UP000524404">
    <property type="component" value="Unassembled WGS sequence"/>
</dbReference>
<protein>
    <submittedName>
        <fullName evidence="1">Uncharacterized protein</fullName>
    </submittedName>
</protein>
<organism evidence="1 2">
    <name type="scientific">Arcicella rosea</name>
    <dbReference type="NCBI Taxonomy" id="502909"/>
    <lineage>
        <taxon>Bacteria</taxon>
        <taxon>Pseudomonadati</taxon>
        <taxon>Bacteroidota</taxon>
        <taxon>Cytophagia</taxon>
        <taxon>Cytophagales</taxon>
        <taxon>Flectobacillaceae</taxon>
        <taxon>Arcicella</taxon>
    </lineage>
</organism>